<dbReference type="Gene3D" id="3.90.1580.10">
    <property type="entry name" value="paralog of FGE (formylglycine-generating enzyme)"/>
    <property type="match status" value="1"/>
</dbReference>
<evidence type="ECO:0000256" key="1">
    <source>
        <dbReference type="ARBA" id="ARBA00012513"/>
    </source>
</evidence>
<comment type="catalytic activity">
    <reaction evidence="7">
        <text>L-seryl-[protein] + ATP = O-phospho-L-seryl-[protein] + ADP + H(+)</text>
        <dbReference type="Rhea" id="RHEA:17989"/>
        <dbReference type="Rhea" id="RHEA-COMP:9863"/>
        <dbReference type="Rhea" id="RHEA-COMP:11604"/>
        <dbReference type="ChEBI" id="CHEBI:15378"/>
        <dbReference type="ChEBI" id="CHEBI:29999"/>
        <dbReference type="ChEBI" id="CHEBI:30616"/>
        <dbReference type="ChEBI" id="CHEBI:83421"/>
        <dbReference type="ChEBI" id="CHEBI:456216"/>
        <dbReference type="EC" id="2.7.11.1"/>
    </reaction>
</comment>
<comment type="catalytic activity">
    <reaction evidence="6">
        <text>L-threonyl-[protein] + ATP = O-phospho-L-threonyl-[protein] + ADP + H(+)</text>
        <dbReference type="Rhea" id="RHEA:46608"/>
        <dbReference type="Rhea" id="RHEA-COMP:11060"/>
        <dbReference type="Rhea" id="RHEA-COMP:11605"/>
        <dbReference type="ChEBI" id="CHEBI:15378"/>
        <dbReference type="ChEBI" id="CHEBI:30013"/>
        <dbReference type="ChEBI" id="CHEBI:30616"/>
        <dbReference type="ChEBI" id="CHEBI:61977"/>
        <dbReference type="ChEBI" id="CHEBI:456216"/>
        <dbReference type="EC" id="2.7.11.1"/>
    </reaction>
</comment>
<dbReference type="SUPFAM" id="SSF56436">
    <property type="entry name" value="C-type lectin-like"/>
    <property type="match status" value="1"/>
</dbReference>
<dbReference type="eggNOG" id="COG1262">
    <property type="taxonomic scope" value="Bacteria"/>
</dbReference>
<dbReference type="InterPro" id="IPR042095">
    <property type="entry name" value="SUMF_sf"/>
</dbReference>
<evidence type="ECO:0000259" key="9">
    <source>
        <dbReference type="Pfam" id="PF12867"/>
    </source>
</evidence>
<dbReference type="InterPro" id="IPR017806">
    <property type="entry name" value="EgtB"/>
</dbReference>
<sequence>MPIKLSFTNQYQTVRRQTLDLCQNLQVEDFVIQSMDDVSPSKWHLAHTTWFFENFLLSEFCQGYTWFHPQFKFLFNSYYETVGNFHARPHRGLLSRPTTEEVFAYRKEIDRRMIDFLEKGSYDREEVESIVTVGLQHEQQHQELILTDIKYNFFCNPLKPALNERDLTDKEVAPLQQWMSIEEGVYEVGFEGEGFSYDNESPRHKIYLQDFELAMRLVTNREYLAFIEDRGYERAELWLSDGWKDLKRSRCKAPLYWEQKDGVWMQFSLSGMVPLNLEEPVCHVSFYEAAAFARWAGHRLPTEFEWEVAAKQKGTIKGNFVESGRFHPQVARGNQLFGDCWEWTQSSYSPYPGYQAPFSPLGEYNGKFMCNQQVLRGGSCMTPRDHIRPSYRNFFYPHSSWQCTGIRLVNAVPVLNDTPIF</sequence>
<reference evidence="10 11" key="2">
    <citation type="journal article" date="2011" name="Mol. Biol. Evol.">
        <title>Unity in variety--the pan-genome of the Chlamydiae.</title>
        <authorList>
            <person name="Collingro A."/>
            <person name="Tischler P."/>
            <person name="Weinmaier T."/>
            <person name="Penz T."/>
            <person name="Heinz E."/>
            <person name="Brunham R.C."/>
            <person name="Read T.D."/>
            <person name="Bavoil P.M."/>
            <person name="Sachse K."/>
            <person name="Kahane S."/>
            <person name="Friedman M.G."/>
            <person name="Rattei T."/>
            <person name="Myers G.S."/>
            <person name="Horn M."/>
        </authorList>
    </citation>
    <scope>NUCLEOTIDE SEQUENCE [LARGE SCALE GENOMIC DNA]</scope>
    <source>
        <strain evidence="11">ATCC VR-1471 / Z</strain>
    </source>
</reference>
<feature type="domain" description="DinB-like" evidence="9">
    <location>
        <begin position="10"/>
        <end position="145"/>
    </location>
</feature>
<keyword evidence="11" id="KW-1185">Reference proteome</keyword>
<dbReference type="AlphaFoldDB" id="F8L722"/>
<dbReference type="EC" id="2.7.11.1" evidence="1"/>
<dbReference type="GO" id="GO:0004674">
    <property type="term" value="F:protein serine/threonine kinase activity"/>
    <property type="evidence" value="ECO:0007669"/>
    <property type="project" value="UniProtKB-EC"/>
</dbReference>
<keyword evidence="2" id="KW-0808">Transferase</keyword>
<dbReference type="NCBIfam" id="TIGR03440">
    <property type="entry name" value="egtB_TIGR03440"/>
    <property type="match status" value="1"/>
</dbReference>
<gene>
    <name evidence="10" type="ordered locus">SNE_A06600</name>
</gene>
<dbReference type="Pfam" id="PF12867">
    <property type="entry name" value="DinB_2"/>
    <property type="match status" value="1"/>
</dbReference>
<dbReference type="Pfam" id="PF03781">
    <property type="entry name" value="FGE-sulfatase"/>
    <property type="match status" value="2"/>
</dbReference>
<name>F8L722_SIMNZ</name>
<evidence type="ECO:0000313" key="11">
    <source>
        <dbReference type="Proteomes" id="UP000000496"/>
    </source>
</evidence>
<keyword evidence="3" id="KW-0560">Oxidoreductase</keyword>
<dbReference type="InterPro" id="IPR024775">
    <property type="entry name" value="DinB-like"/>
</dbReference>
<dbReference type="PANTHER" id="PTHR23150">
    <property type="entry name" value="SULFATASE MODIFYING FACTOR 1, 2"/>
    <property type="match status" value="1"/>
</dbReference>
<dbReference type="EMBL" id="FR872582">
    <property type="protein sequence ID" value="CCB88537.1"/>
    <property type="molecule type" value="Genomic_DNA"/>
</dbReference>
<dbReference type="GO" id="GO:0052699">
    <property type="term" value="P:ergothioneine biosynthetic process"/>
    <property type="evidence" value="ECO:0007669"/>
    <property type="project" value="InterPro"/>
</dbReference>
<organism evidence="10 11">
    <name type="scientific">Simkania negevensis (strain ATCC VR-1471 / DSM 27360 / Z)</name>
    <dbReference type="NCBI Taxonomy" id="331113"/>
    <lineage>
        <taxon>Bacteria</taxon>
        <taxon>Pseudomonadati</taxon>
        <taxon>Chlamydiota</taxon>
        <taxon>Chlamydiia</taxon>
        <taxon>Parachlamydiales</taxon>
        <taxon>Simkaniaceae</taxon>
        <taxon>Simkania</taxon>
    </lineage>
</organism>
<dbReference type="InterPro" id="IPR051043">
    <property type="entry name" value="Sulfatase_Mod_Factor_Kinase"/>
</dbReference>
<dbReference type="InterPro" id="IPR034660">
    <property type="entry name" value="DinB/YfiT-like"/>
</dbReference>
<feature type="domain" description="Sulfatase-modifying factor enzyme-like" evidence="8">
    <location>
        <begin position="176"/>
        <end position="312"/>
    </location>
</feature>
<evidence type="ECO:0000256" key="5">
    <source>
        <dbReference type="ARBA" id="ARBA00037882"/>
    </source>
</evidence>
<dbReference type="Proteomes" id="UP000000496">
    <property type="component" value="Chromosome gsn.131"/>
</dbReference>
<dbReference type="SUPFAM" id="SSF109854">
    <property type="entry name" value="DinB/YfiT-like putative metalloenzymes"/>
    <property type="match status" value="1"/>
</dbReference>
<evidence type="ECO:0000256" key="6">
    <source>
        <dbReference type="ARBA" id="ARBA00047899"/>
    </source>
</evidence>
<dbReference type="STRING" id="331113.SNE_A06600"/>
<dbReference type="HOGENOM" id="CLU_012431_9_0_0"/>
<keyword evidence="4" id="KW-0408">Iron</keyword>
<evidence type="ECO:0000256" key="4">
    <source>
        <dbReference type="ARBA" id="ARBA00023004"/>
    </source>
</evidence>
<evidence type="ECO:0000259" key="8">
    <source>
        <dbReference type="Pfam" id="PF03781"/>
    </source>
</evidence>
<protein>
    <recommendedName>
        <fullName evidence="1">non-specific serine/threonine protein kinase</fullName>
        <ecNumber evidence="1">2.7.11.1</ecNumber>
    </recommendedName>
</protein>
<reference key="1">
    <citation type="journal article" date="2011" name="Mol. Biol. Evol.">
        <title>Unity in variety -- the pan-genome of the Chlamydiae.</title>
        <authorList>
            <person name="Collingro A."/>
            <person name="Tischler P."/>
            <person name="Weinmaier T."/>
            <person name="Penz T."/>
            <person name="Heinz E."/>
            <person name="Brunham R.C."/>
            <person name="Read T.D."/>
            <person name="Bavoil P.M."/>
            <person name="Sachse K."/>
            <person name="Kahane S."/>
            <person name="Friedman M.G."/>
            <person name="Rattei T."/>
            <person name="Myers G.S.A."/>
            <person name="Horn M."/>
        </authorList>
    </citation>
    <scope>NUCLEOTIDE SEQUENCE</scope>
    <source>
        <strain>Z</strain>
    </source>
</reference>
<evidence type="ECO:0000313" key="10">
    <source>
        <dbReference type="EMBL" id="CCB88537.1"/>
    </source>
</evidence>
<dbReference type="InterPro" id="IPR016187">
    <property type="entry name" value="CTDL_fold"/>
</dbReference>
<evidence type="ECO:0000256" key="7">
    <source>
        <dbReference type="ARBA" id="ARBA00048679"/>
    </source>
</evidence>
<dbReference type="OrthoDB" id="9768004at2"/>
<comment type="pathway">
    <text evidence="5">Amino-acid biosynthesis; ergothioneine biosynthesis.</text>
</comment>
<evidence type="ECO:0000256" key="3">
    <source>
        <dbReference type="ARBA" id="ARBA00023002"/>
    </source>
</evidence>
<dbReference type="KEGG" id="sng:SNE_A06600"/>
<dbReference type="RefSeq" id="WP_013943004.1">
    <property type="nucleotide sequence ID" value="NC_015713.1"/>
</dbReference>
<evidence type="ECO:0000256" key="2">
    <source>
        <dbReference type="ARBA" id="ARBA00022777"/>
    </source>
</evidence>
<dbReference type="InterPro" id="IPR005532">
    <property type="entry name" value="SUMF_dom"/>
</dbReference>
<proteinExistence type="predicted"/>
<dbReference type="PANTHER" id="PTHR23150:SF36">
    <property type="entry name" value="HERCYNINE OXYGENASE"/>
    <property type="match status" value="1"/>
</dbReference>
<feature type="domain" description="Sulfatase-modifying factor enzyme-like" evidence="8">
    <location>
        <begin position="335"/>
        <end position="409"/>
    </location>
</feature>
<accession>F8L722</accession>
<keyword evidence="2" id="KW-0418">Kinase</keyword>